<dbReference type="AlphaFoldDB" id="Q7XZ47"/>
<dbReference type="EMBL" id="AY123105">
    <property type="protein sequence ID" value="AAM93977.1"/>
    <property type="molecule type" value="mRNA"/>
</dbReference>
<feature type="non-terminal residue" evidence="1">
    <location>
        <position position="1"/>
    </location>
</feature>
<proteinExistence type="evidence at transcript level"/>
<protein>
    <submittedName>
        <fullName evidence="1">Crumbs protein 95F</fullName>
    </submittedName>
</protein>
<name>Q7XZ47_GRIJA</name>
<sequence>ARGCCPEPLKCISNPDKPFRKQCMKEMDCGGQCGVDPFWVCKPGLDCIDNICRVKDIGDSCADSDECCPEPLKCISNPAKPFRKQCMKLMCRGDECGVDPFWVCKKGLECEDYKCKVPRGGNCKPKDSICVNGTKCAGKKWKKRCVRPRGPGARCKHPFWICNDGLWCDGRWCAGSDLPEGANCRSNESTCAKDLICAGKPGRKRICAKPVPHGRLLQAFQV</sequence>
<accession>Q7XZ47</accession>
<organism evidence="1">
    <name type="scientific">Griffithsia japonica</name>
    <name type="common">Red alga</name>
    <dbReference type="NCBI Taxonomy" id="83288"/>
    <lineage>
        <taxon>Eukaryota</taxon>
        <taxon>Rhodophyta</taxon>
        <taxon>Florideophyceae</taxon>
        <taxon>Rhodymeniophycidae</taxon>
        <taxon>Ceramiales</taxon>
        <taxon>Ceramiaceae</taxon>
        <taxon>Griffithsia</taxon>
    </lineage>
</organism>
<evidence type="ECO:0000313" key="1">
    <source>
        <dbReference type="EMBL" id="AAM93977.1"/>
    </source>
</evidence>
<reference evidence="1" key="1">
    <citation type="submission" date="2002-06" db="EMBL/GenBank/DDBJ databases">
        <authorList>
            <person name="Liu C.L."/>
            <person name="Lee Y.K."/>
            <person name="Lee H.K."/>
        </authorList>
    </citation>
    <scope>NUCLEOTIDE SEQUENCE</scope>
</reference>